<accession>A0A5C8K423</accession>
<dbReference type="CDD" id="cd08897">
    <property type="entry name" value="SRPBCC_CalC_Aha1-like_4"/>
    <property type="match status" value="1"/>
</dbReference>
<feature type="domain" description="Activator of Hsp90 ATPase homologue 1/2-like C-terminal" evidence="2">
    <location>
        <begin position="156"/>
        <end position="291"/>
    </location>
</feature>
<organism evidence="3 4">
    <name type="scientific">Pontibacter qinzhouensis</name>
    <dbReference type="NCBI Taxonomy" id="2603253"/>
    <lineage>
        <taxon>Bacteria</taxon>
        <taxon>Pseudomonadati</taxon>
        <taxon>Bacteroidota</taxon>
        <taxon>Cytophagia</taxon>
        <taxon>Cytophagales</taxon>
        <taxon>Hymenobacteraceae</taxon>
        <taxon>Pontibacter</taxon>
    </lineage>
</organism>
<dbReference type="EMBL" id="VRTY01000043">
    <property type="protein sequence ID" value="TXK45362.1"/>
    <property type="molecule type" value="Genomic_DNA"/>
</dbReference>
<protein>
    <recommendedName>
        <fullName evidence="2">Activator of Hsp90 ATPase homologue 1/2-like C-terminal domain-containing protein</fullName>
    </recommendedName>
</protein>
<sequence length="295" mass="33118">METTAKTTSITVRATVQAPVEKVWQYWTSPQHITQWNNASDDWHTPRAENDLSVGGQFTSRMEAKDGSMGFDFKGTYTKVQEHELLEYELEDGRKVQVLFAGAAKETTITETFDAEQTHSPEMQQAGWQAILDNFKRYVESSVDLETLHYEISIGASAEKVYKTMLQSESYSAWTAVFSPSSHYKGSWEKGSKILFLGEDNDGNIGGMVSRIKENILNRFVSIEHLGMVQNNEETTSGAEVAGWAGAMENYTFTEVEGETQLSIDVDTTQEHKAYFAEAWPKALQKLKAMCEASN</sequence>
<dbReference type="InterPro" id="IPR013538">
    <property type="entry name" value="ASHA1/2-like_C"/>
</dbReference>
<evidence type="ECO:0000256" key="1">
    <source>
        <dbReference type="ARBA" id="ARBA00006817"/>
    </source>
</evidence>
<comment type="caution">
    <text evidence="3">The sequence shown here is derived from an EMBL/GenBank/DDBJ whole genome shotgun (WGS) entry which is preliminary data.</text>
</comment>
<feature type="domain" description="Activator of Hsp90 ATPase homologue 1/2-like C-terminal" evidence="2">
    <location>
        <begin position="18"/>
        <end position="140"/>
    </location>
</feature>
<proteinExistence type="inferred from homology"/>
<comment type="similarity">
    <text evidence="1">Belongs to the AHA1 family.</text>
</comment>
<evidence type="ECO:0000259" key="2">
    <source>
        <dbReference type="Pfam" id="PF08327"/>
    </source>
</evidence>
<dbReference type="SUPFAM" id="SSF55961">
    <property type="entry name" value="Bet v1-like"/>
    <property type="match status" value="2"/>
</dbReference>
<evidence type="ECO:0000313" key="4">
    <source>
        <dbReference type="Proteomes" id="UP000321926"/>
    </source>
</evidence>
<dbReference type="CDD" id="cd07814">
    <property type="entry name" value="SRPBCC_CalC_Aha1-like"/>
    <property type="match status" value="1"/>
</dbReference>
<dbReference type="Pfam" id="PF08327">
    <property type="entry name" value="AHSA1"/>
    <property type="match status" value="2"/>
</dbReference>
<name>A0A5C8K423_9BACT</name>
<keyword evidence="4" id="KW-1185">Reference proteome</keyword>
<dbReference type="AlphaFoldDB" id="A0A5C8K423"/>
<gene>
    <name evidence="3" type="ORF">FVR03_12560</name>
</gene>
<dbReference type="InterPro" id="IPR023393">
    <property type="entry name" value="START-like_dom_sf"/>
</dbReference>
<dbReference type="OrthoDB" id="384974at2"/>
<reference evidence="3 4" key="1">
    <citation type="submission" date="2019-08" db="EMBL/GenBank/DDBJ databases">
        <authorList>
            <person name="Shi S."/>
        </authorList>
    </citation>
    <scope>NUCLEOTIDE SEQUENCE [LARGE SCALE GENOMIC DNA]</scope>
    <source>
        <strain evidence="3 4">GY10130</strain>
    </source>
</reference>
<dbReference type="Gene3D" id="3.30.530.20">
    <property type="match status" value="2"/>
</dbReference>
<dbReference type="Proteomes" id="UP000321926">
    <property type="component" value="Unassembled WGS sequence"/>
</dbReference>
<evidence type="ECO:0000313" key="3">
    <source>
        <dbReference type="EMBL" id="TXK45362.1"/>
    </source>
</evidence>
<dbReference type="RefSeq" id="WP_147922098.1">
    <property type="nucleotide sequence ID" value="NZ_VRTY01000043.1"/>
</dbReference>